<organism evidence="1 2">
    <name type="scientific">Rhodococcoides kyotonense</name>
    <dbReference type="NCBI Taxonomy" id="398843"/>
    <lineage>
        <taxon>Bacteria</taxon>
        <taxon>Bacillati</taxon>
        <taxon>Actinomycetota</taxon>
        <taxon>Actinomycetes</taxon>
        <taxon>Mycobacteriales</taxon>
        <taxon>Nocardiaceae</taxon>
        <taxon>Rhodococcoides</taxon>
    </lineage>
</organism>
<dbReference type="EMBL" id="LVHI01000039">
    <property type="protein sequence ID" value="OAK51422.1"/>
    <property type="molecule type" value="Genomic_DNA"/>
</dbReference>
<proteinExistence type="predicted"/>
<accession>A0A177Y7C5</accession>
<gene>
    <name evidence="1" type="ORF">A3K89_12610</name>
</gene>
<protein>
    <submittedName>
        <fullName evidence="1">Uncharacterized protein</fullName>
    </submittedName>
</protein>
<sequence>MKIALALRELHRSEAKLTRILSTIAARHRVEPEVHHVALDIRGWSIDHLAALAEHGRHYELDLDAEPRTAALGTTVQEQISTLLGRRPEPALVLLMDLRHLHRAAAGVSLDWELLAQGAQAVGDTDLIDLCQRCHPDTLRQMRWANGMLKTLSPQVLAS</sequence>
<dbReference type="AlphaFoldDB" id="A0A177Y7C5"/>
<evidence type="ECO:0000313" key="1">
    <source>
        <dbReference type="EMBL" id="OAK51422.1"/>
    </source>
</evidence>
<keyword evidence="2" id="KW-1185">Reference proteome</keyword>
<reference evidence="1 2" key="1">
    <citation type="submission" date="2016-03" db="EMBL/GenBank/DDBJ databases">
        <title>Genome sequence of Rhodococcus kyotonensis KB10.</title>
        <authorList>
            <person name="Jeong H."/>
            <person name="Hong C.E."/>
            <person name="Jo S.H."/>
            <person name="Park J.M."/>
        </authorList>
    </citation>
    <scope>NUCLEOTIDE SEQUENCE [LARGE SCALE GENOMIC DNA]</scope>
    <source>
        <strain evidence="1 2">KB10</strain>
    </source>
</reference>
<dbReference type="Proteomes" id="UP000077519">
    <property type="component" value="Unassembled WGS sequence"/>
</dbReference>
<comment type="caution">
    <text evidence="1">The sequence shown here is derived from an EMBL/GenBank/DDBJ whole genome shotgun (WGS) entry which is preliminary data.</text>
</comment>
<name>A0A177Y7C5_9NOCA</name>
<evidence type="ECO:0000313" key="2">
    <source>
        <dbReference type="Proteomes" id="UP000077519"/>
    </source>
</evidence>
<dbReference type="RefSeq" id="WP_068431412.1">
    <property type="nucleotide sequence ID" value="NZ_LVHI01000039.1"/>
</dbReference>